<sequence length="153" mass="17171">MAAVRWSRTVTIAPFTFSYTDDVRGIARPPPSLSGSRRHANIRKRTSGGPMHAMDFWALLNRRPDCMNPCSNEIRWSYSVDHSSSGNGGLVSTVPGPVAGNVKHFHRSSGSRGISTWRKKKRWDRRKKQRGKVVEIGAIESHSHRLTPISTKH</sequence>
<dbReference type="EMBL" id="KN294010">
    <property type="protein sequence ID" value="EEH35502.1"/>
    <property type="molecule type" value="Genomic_DNA"/>
</dbReference>
<dbReference type="AlphaFoldDB" id="C1H708"/>
<reference evidence="2 3" key="1">
    <citation type="journal article" date="2011" name="PLoS Genet.">
        <title>Comparative genomic analysis of human fungal pathogens causing paracoccidioidomycosis.</title>
        <authorList>
            <person name="Desjardins C.A."/>
            <person name="Champion M.D."/>
            <person name="Holder J.W."/>
            <person name="Muszewska A."/>
            <person name="Goldberg J."/>
            <person name="Bailao A.M."/>
            <person name="Brigido M.M."/>
            <person name="Ferreira M.E."/>
            <person name="Garcia A.M."/>
            <person name="Grynberg M."/>
            <person name="Gujja S."/>
            <person name="Heiman D.I."/>
            <person name="Henn M.R."/>
            <person name="Kodira C.D."/>
            <person name="Leon-Narvaez H."/>
            <person name="Longo L.V."/>
            <person name="Ma L.J."/>
            <person name="Malavazi I."/>
            <person name="Matsuo A.L."/>
            <person name="Morais F.V."/>
            <person name="Pereira M."/>
            <person name="Rodriguez-Brito S."/>
            <person name="Sakthikumar S."/>
            <person name="Salem-Izacc S.M."/>
            <person name="Sykes S.M."/>
            <person name="Teixeira M.M."/>
            <person name="Vallejo M.C."/>
            <person name="Walter M.E."/>
            <person name="Yandava C."/>
            <person name="Young S."/>
            <person name="Zeng Q."/>
            <person name="Zucker J."/>
            <person name="Felipe M.S."/>
            <person name="Goldman G.H."/>
            <person name="Haas B.J."/>
            <person name="McEwen J.G."/>
            <person name="Nino-Vega G."/>
            <person name="Puccia R."/>
            <person name="San-Blas G."/>
            <person name="Soares C.M."/>
            <person name="Birren B.W."/>
            <person name="Cuomo C.A."/>
        </authorList>
    </citation>
    <scope>NUCLEOTIDE SEQUENCE [LARGE SCALE GENOMIC DNA]</scope>
    <source>
        <strain evidence="3">ATCC MYA-826 / Pb01</strain>
    </source>
</reference>
<keyword evidence="3" id="KW-1185">Reference proteome</keyword>
<feature type="compositionally biased region" description="Basic residues" evidence="1">
    <location>
        <begin position="36"/>
        <end position="46"/>
    </location>
</feature>
<gene>
    <name evidence="2" type="ORF">PAAG_06549</name>
</gene>
<name>C1H708_PARBA</name>
<dbReference type="VEuPathDB" id="FungiDB:PAAG_06549"/>
<proteinExistence type="predicted"/>
<dbReference type="GeneID" id="9094615"/>
<accession>C1H708</accession>
<organism evidence="2 3">
    <name type="scientific">Paracoccidioides lutzii (strain ATCC MYA-826 / Pb01)</name>
    <name type="common">Paracoccidioides brasiliensis</name>
    <dbReference type="NCBI Taxonomy" id="502779"/>
    <lineage>
        <taxon>Eukaryota</taxon>
        <taxon>Fungi</taxon>
        <taxon>Dikarya</taxon>
        <taxon>Ascomycota</taxon>
        <taxon>Pezizomycotina</taxon>
        <taxon>Eurotiomycetes</taxon>
        <taxon>Eurotiomycetidae</taxon>
        <taxon>Onygenales</taxon>
        <taxon>Ajellomycetaceae</taxon>
        <taxon>Paracoccidioides</taxon>
    </lineage>
</organism>
<dbReference type="Proteomes" id="UP000002059">
    <property type="component" value="Partially assembled WGS sequence"/>
</dbReference>
<evidence type="ECO:0000313" key="2">
    <source>
        <dbReference type="EMBL" id="EEH35502.1"/>
    </source>
</evidence>
<feature type="region of interest" description="Disordered" evidence="1">
    <location>
        <begin position="28"/>
        <end position="47"/>
    </location>
</feature>
<evidence type="ECO:0000256" key="1">
    <source>
        <dbReference type="SAM" id="MobiDB-lite"/>
    </source>
</evidence>
<evidence type="ECO:0000313" key="3">
    <source>
        <dbReference type="Proteomes" id="UP000002059"/>
    </source>
</evidence>
<dbReference type="KEGG" id="pbl:PAAG_06549"/>
<dbReference type="RefSeq" id="XP_002791379.1">
    <property type="nucleotide sequence ID" value="XM_002791333.1"/>
</dbReference>
<dbReference type="eggNOG" id="ENOG502RQ1T">
    <property type="taxonomic scope" value="Eukaryota"/>
</dbReference>
<protein>
    <submittedName>
        <fullName evidence="2">Uncharacterized protein</fullName>
    </submittedName>
</protein>
<dbReference type="HOGENOM" id="CLU_1713852_0_0_1"/>